<dbReference type="GO" id="GO:0004077">
    <property type="term" value="F:biotin--[biotin carboxyl-carrier protein] ligase activity"/>
    <property type="evidence" value="ECO:0007669"/>
    <property type="project" value="UniProtKB-EC"/>
</dbReference>
<evidence type="ECO:0000256" key="3">
    <source>
        <dbReference type="ARBA" id="ARBA00024227"/>
    </source>
</evidence>
<name>A0A365GZ88_9ACTN</name>
<dbReference type="PANTHER" id="PTHR12835:SF5">
    <property type="entry name" value="BIOTIN--PROTEIN LIGASE"/>
    <property type="match status" value="1"/>
</dbReference>
<organism evidence="5 6">
    <name type="scientific">Actinomadura craniellae</name>
    <dbReference type="NCBI Taxonomy" id="2231787"/>
    <lineage>
        <taxon>Bacteria</taxon>
        <taxon>Bacillati</taxon>
        <taxon>Actinomycetota</taxon>
        <taxon>Actinomycetes</taxon>
        <taxon>Streptosporangiales</taxon>
        <taxon>Thermomonosporaceae</taxon>
        <taxon>Actinomadura</taxon>
    </lineage>
</organism>
<gene>
    <name evidence="5" type="ORF">DPM19_25860</name>
</gene>
<dbReference type="NCBIfam" id="TIGR00121">
    <property type="entry name" value="birA_ligase"/>
    <property type="match status" value="1"/>
</dbReference>
<dbReference type="Pfam" id="PF03099">
    <property type="entry name" value="BPL_LplA_LipB"/>
    <property type="match status" value="1"/>
</dbReference>
<dbReference type="EC" id="6.3.4.15" evidence="3"/>
<keyword evidence="6" id="KW-1185">Reference proteome</keyword>
<accession>A0A365GZ88</accession>
<dbReference type="InterPro" id="IPR004143">
    <property type="entry name" value="BPL_LPL_catalytic"/>
</dbReference>
<dbReference type="EMBL" id="QLYX01000014">
    <property type="protein sequence ID" value="RAY12155.1"/>
    <property type="molecule type" value="Genomic_DNA"/>
</dbReference>
<dbReference type="PANTHER" id="PTHR12835">
    <property type="entry name" value="BIOTIN PROTEIN LIGASE"/>
    <property type="match status" value="1"/>
</dbReference>
<keyword evidence="1 5" id="KW-0436">Ligase</keyword>
<dbReference type="InterPro" id="IPR004408">
    <property type="entry name" value="Biotin_CoA_COase_ligase"/>
</dbReference>
<evidence type="ECO:0000259" key="4">
    <source>
        <dbReference type="PROSITE" id="PS51733"/>
    </source>
</evidence>
<dbReference type="Gene3D" id="3.30.930.10">
    <property type="entry name" value="Bira Bifunctional Protein, Domain 2"/>
    <property type="match status" value="1"/>
</dbReference>
<comment type="caution">
    <text evidence="5">The sequence shown here is derived from an EMBL/GenBank/DDBJ whole genome shotgun (WGS) entry which is preliminary data.</text>
</comment>
<reference evidence="5 6" key="1">
    <citation type="submission" date="2018-06" db="EMBL/GenBank/DDBJ databases">
        <title>Actinomadura craniellae sp. nov. isolated from marine sponge Craniella sp.</title>
        <authorList>
            <person name="Li L."/>
            <person name="Xu Q.H."/>
            <person name="Lin H.W."/>
            <person name="Lu Y.H."/>
        </authorList>
    </citation>
    <scope>NUCLEOTIDE SEQUENCE [LARGE SCALE GENOMIC DNA]</scope>
    <source>
        <strain evidence="5 6">LHW63021</strain>
    </source>
</reference>
<evidence type="ECO:0000256" key="2">
    <source>
        <dbReference type="ARBA" id="ARBA00023267"/>
    </source>
</evidence>
<feature type="domain" description="BPL/LPL catalytic" evidence="4">
    <location>
        <begin position="18"/>
        <end position="216"/>
    </location>
</feature>
<dbReference type="RefSeq" id="WP_111870643.1">
    <property type="nucleotide sequence ID" value="NZ_QLYX01000014.1"/>
</dbReference>
<dbReference type="Pfam" id="PF02237">
    <property type="entry name" value="BPL_C"/>
    <property type="match status" value="1"/>
</dbReference>
<evidence type="ECO:0000313" key="5">
    <source>
        <dbReference type="EMBL" id="RAY12155.1"/>
    </source>
</evidence>
<keyword evidence="2" id="KW-0092">Biotin</keyword>
<protein>
    <recommendedName>
        <fullName evidence="3">biotin--[biotin carboxyl-carrier protein] ligase</fullName>
        <ecNumber evidence="3">6.3.4.15</ecNumber>
    </recommendedName>
</protein>
<dbReference type="OrthoDB" id="9807064at2"/>
<dbReference type="PROSITE" id="PS51733">
    <property type="entry name" value="BPL_LPL_CATALYTIC"/>
    <property type="match status" value="1"/>
</dbReference>
<dbReference type="InterPro" id="IPR045864">
    <property type="entry name" value="aa-tRNA-synth_II/BPL/LPL"/>
</dbReference>
<proteinExistence type="predicted"/>
<evidence type="ECO:0000256" key="1">
    <source>
        <dbReference type="ARBA" id="ARBA00022598"/>
    </source>
</evidence>
<dbReference type="Gene3D" id="2.30.30.100">
    <property type="match status" value="1"/>
</dbReference>
<dbReference type="InterPro" id="IPR003142">
    <property type="entry name" value="BPL_C"/>
</dbReference>
<dbReference type="SUPFAM" id="SSF55681">
    <property type="entry name" value="Class II aaRS and biotin synthetases"/>
    <property type="match status" value="1"/>
</dbReference>
<dbReference type="Proteomes" id="UP000251891">
    <property type="component" value="Unassembled WGS sequence"/>
</dbReference>
<sequence>MTDSPYADLDRPPLNERTLTRALVRPGTLWREIRVVRRTGSTNADLAAAALTGAPEGTILVAEEQTAGRGRLGRTWAAPPRSGLLFSILLRPEVPVARQGWIPLLTGVAVATAVRRMSARAQAGDFGEPVPGEQVDARLKWPNDVLVGERKLAGVLAERAGDAVVVGVGLNVVLRAAELPVPTATSLAIEHSATTDRELLLRAVLRGFDTGYRDWTAAGGDPEASGLAATYRGLCATLGREVQVHLPGDRTLTGVATDIDPAGCLIVADEIISAGDVVHVR</sequence>
<dbReference type="GO" id="GO:0005737">
    <property type="term" value="C:cytoplasm"/>
    <property type="evidence" value="ECO:0007669"/>
    <property type="project" value="TreeGrafter"/>
</dbReference>
<dbReference type="AlphaFoldDB" id="A0A365GZ88"/>
<evidence type="ECO:0000313" key="6">
    <source>
        <dbReference type="Proteomes" id="UP000251891"/>
    </source>
</evidence>
<dbReference type="CDD" id="cd16442">
    <property type="entry name" value="BPL"/>
    <property type="match status" value="1"/>
</dbReference>